<dbReference type="InterPro" id="IPR000792">
    <property type="entry name" value="Tscrpt_reg_LuxR_C"/>
</dbReference>
<keyword evidence="9" id="KW-1185">Reference proteome</keyword>
<gene>
    <name evidence="8" type="ORF">ADL15_36800</name>
</gene>
<dbReference type="PANTHER" id="PTHR43214:SF24">
    <property type="entry name" value="TRANSCRIPTIONAL REGULATORY PROTEIN NARL-RELATED"/>
    <property type="match status" value="1"/>
</dbReference>
<dbReference type="InterPro" id="IPR039420">
    <property type="entry name" value="WalR-like"/>
</dbReference>
<dbReference type="SMART" id="SM00421">
    <property type="entry name" value="HTH_LUXR"/>
    <property type="match status" value="1"/>
</dbReference>
<dbReference type="Gene3D" id="3.40.50.2300">
    <property type="match status" value="1"/>
</dbReference>
<evidence type="ECO:0000313" key="9">
    <source>
        <dbReference type="Proteomes" id="UP000053244"/>
    </source>
</evidence>
<dbReference type="InterPro" id="IPR011006">
    <property type="entry name" value="CheY-like_superfamily"/>
</dbReference>
<dbReference type="AlphaFoldDB" id="A0A101JHE6"/>
<dbReference type="PROSITE" id="PS50043">
    <property type="entry name" value="HTH_LUXR_2"/>
    <property type="match status" value="1"/>
</dbReference>
<keyword evidence="1 5" id="KW-0597">Phosphoprotein</keyword>
<evidence type="ECO:0000256" key="2">
    <source>
        <dbReference type="ARBA" id="ARBA00023015"/>
    </source>
</evidence>
<evidence type="ECO:0000259" key="7">
    <source>
        <dbReference type="PROSITE" id="PS50110"/>
    </source>
</evidence>
<organism evidence="8 9">
    <name type="scientific">Actinoplanes awajinensis subsp. mycoplanecinus</name>
    <dbReference type="NCBI Taxonomy" id="135947"/>
    <lineage>
        <taxon>Bacteria</taxon>
        <taxon>Bacillati</taxon>
        <taxon>Actinomycetota</taxon>
        <taxon>Actinomycetes</taxon>
        <taxon>Micromonosporales</taxon>
        <taxon>Micromonosporaceae</taxon>
        <taxon>Actinoplanes</taxon>
    </lineage>
</organism>
<reference evidence="8 9" key="1">
    <citation type="submission" date="2015-10" db="EMBL/GenBank/DDBJ databases">
        <authorList>
            <person name="Gilbert D.G."/>
        </authorList>
    </citation>
    <scope>NUCLEOTIDE SEQUENCE [LARGE SCALE GENOMIC DNA]</scope>
    <source>
        <strain evidence="8 9">NRRL B-16712</strain>
    </source>
</reference>
<dbReference type="SUPFAM" id="SSF46894">
    <property type="entry name" value="C-terminal effector domain of the bipartite response regulators"/>
    <property type="match status" value="1"/>
</dbReference>
<feature type="modified residue" description="4-aspartylphosphate" evidence="5">
    <location>
        <position position="35"/>
    </location>
</feature>
<keyword evidence="3" id="KW-0238">DNA-binding</keyword>
<dbReference type="CDD" id="cd17535">
    <property type="entry name" value="REC_NarL-like"/>
    <property type="match status" value="1"/>
</dbReference>
<evidence type="ECO:0000256" key="3">
    <source>
        <dbReference type="ARBA" id="ARBA00023125"/>
    </source>
</evidence>
<dbReference type="GO" id="GO:0006355">
    <property type="term" value="P:regulation of DNA-templated transcription"/>
    <property type="evidence" value="ECO:0007669"/>
    <property type="project" value="InterPro"/>
</dbReference>
<dbReference type="InterPro" id="IPR016032">
    <property type="entry name" value="Sig_transdc_resp-reg_C-effctor"/>
</dbReference>
<dbReference type="PROSITE" id="PS50110">
    <property type="entry name" value="RESPONSE_REGULATORY"/>
    <property type="match status" value="1"/>
</dbReference>
<dbReference type="GO" id="GO:0003677">
    <property type="term" value="F:DNA binding"/>
    <property type="evidence" value="ECO:0007669"/>
    <property type="project" value="UniProtKB-KW"/>
</dbReference>
<evidence type="ECO:0000256" key="1">
    <source>
        <dbReference type="ARBA" id="ARBA00022553"/>
    </source>
</evidence>
<dbReference type="CDD" id="cd06170">
    <property type="entry name" value="LuxR_C_like"/>
    <property type="match status" value="1"/>
</dbReference>
<keyword evidence="4" id="KW-0804">Transcription</keyword>
<feature type="domain" description="HTH luxR-type" evidence="6">
    <location>
        <begin position="119"/>
        <end position="184"/>
    </location>
</feature>
<accession>A0A101JHE6</accession>
<dbReference type="PRINTS" id="PR00038">
    <property type="entry name" value="HTHLUXR"/>
</dbReference>
<name>A0A101JHE6_9ACTN</name>
<dbReference type="PROSITE" id="PS00622">
    <property type="entry name" value="HTH_LUXR_1"/>
    <property type="match status" value="1"/>
</dbReference>
<evidence type="ECO:0000256" key="5">
    <source>
        <dbReference type="PROSITE-ProRule" id="PRU00169"/>
    </source>
</evidence>
<proteinExistence type="predicted"/>
<dbReference type="InterPro" id="IPR058245">
    <property type="entry name" value="NreC/VraR/RcsB-like_REC"/>
</dbReference>
<keyword evidence="2" id="KW-0805">Transcription regulation</keyword>
<sequence length="187" mass="19595">MLDHDTGLTVVGEANSGATAVEAARELTPDVVLMDLRMPGGDGVSATATIRGELPGTQVVILTTYESDGDILRAVEAGAAGYLLKDTSPGDLTQAIRAAARGETVLSPSVAARLMDRVRRPRPDTLSPRETEVLRLAARGLTNADIGRALIITEATVKTYFVRIFAKLEVSDRTAAVMAATHAGLLG</sequence>
<dbReference type="GO" id="GO:0000160">
    <property type="term" value="P:phosphorelay signal transduction system"/>
    <property type="evidence" value="ECO:0007669"/>
    <property type="project" value="InterPro"/>
</dbReference>
<dbReference type="InterPro" id="IPR001789">
    <property type="entry name" value="Sig_transdc_resp-reg_receiver"/>
</dbReference>
<dbReference type="SMART" id="SM00448">
    <property type="entry name" value="REC"/>
    <property type="match status" value="1"/>
</dbReference>
<dbReference type="SUPFAM" id="SSF52172">
    <property type="entry name" value="CheY-like"/>
    <property type="match status" value="1"/>
</dbReference>
<evidence type="ECO:0000259" key="6">
    <source>
        <dbReference type="PROSITE" id="PS50043"/>
    </source>
</evidence>
<dbReference type="PANTHER" id="PTHR43214">
    <property type="entry name" value="TWO-COMPONENT RESPONSE REGULATOR"/>
    <property type="match status" value="1"/>
</dbReference>
<dbReference type="Pfam" id="PF00196">
    <property type="entry name" value="GerE"/>
    <property type="match status" value="1"/>
</dbReference>
<comment type="caution">
    <text evidence="8">The sequence shown here is derived from an EMBL/GenBank/DDBJ whole genome shotgun (WGS) entry which is preliminary data.</text>
</comment>
<dbReference type="EMBL" id="LLZH01000303">
    <property type="protein sequence ID" value="KUL26945.1"/>
    <property type="molecule type" value="Genomic_DNA"/>
</dbReference>
<evidence type="ECO:0000256" key="4">
    <source>
        <dbReference type="ARBA" id="ARBA00023163"/>
    </source>
</evidence>
<dbReference type="Proteomes" id="UP000053244">
    <property type="component" value="Unassembled WGS sequence"/>
</dbReference>
<evidence type="ECO:0000313" key="8">
    <source>
        <dbReference type="EMBL" id="KUL26945.1"/>
    </source>
</evidence>
<dbReference type="Pfam" id="PF00072">
    <property type="entry name" value="Response_reg"/>
    <property type="match status" value="1"/>
</dbReference>
<feature type="domain" description="Response regulatory" evidence="7">
    <location>
        <begin position="1"/>
        <end position="100"/>
    </location>
</feature>
<protein>
    <submittedName>
        <fullName evidence="8">LuxR family transcriptional regulator</fullName>
    </submittedName>
</protein>